<dbReference type="InterPro" id="IPR036514">
    <property type="entry name" value="SGNH_hydro_sf"/>
</dbReference>
<name>A0ABS5RP74_9MYCO</name>
<keyword evidence="3" id="KW-1185">Reference proteome</keyword>
<sequence>MTNRYVALGSSMAAGPGIRPGVPGSPWQAGRSTRNYPHLVAQQLDLDLVDVTYSGATTAHVLTDRQFGAPPQVDALDGTESLVTITIGGNDVGYVPMLTAASLFGPFAPILPITGDLLDARKRDRALGGVEAKLANVGQAVRERAPHARVVFVDYLTVLPPAGTKAGPLPEKVVALGRHIAEELERHTAAAAAATGCDLVRAGQASRDHHPWSALPWTVGGGLLLPWRPLPFHPNAAGMAAVADLVAAQVGAVS</sequence>
<reference evidence="2 3" key="1">
    <citation type="submission" date="2021-05" db="EMBL/GenBank/DDBJ databases">
        <title>Mycobacterium acidophilum sp. nov., an extremely acid-tolerant member of the genus Mycobacterium.</title>
        <authorList>
            <person name="Xia J."/>
        </authorList>
    </citation>
    <scope>NUCLEOTIDE SEQUENCE [LARGE SCALE GENOMIC DNA]</scope>
    <source>
        <strain evidence="2 3">M1</strain>
    </source>
</reference>
<dbReference type="InterPro" id="IPR037460">
    <property type="entry name" value="SEST-like"/>
</dbReference>
<dbReference type="EMBL" id="JAHCLR010000040">
    <property type="protein sequence ID" value="MBS9535311.1"/>
    <property type="molecule type" value="Genomic_DNA"/>
</dbReference>
<dbReference type="CDD" id="cd01823">
    <property type="entry name" value="SEST_like"/>
    <property type="match status" value="1"/>
</dbReference>
<dbReference type="InterPro" id="IPR013830">
    <property type="entry name" value="SGNH_hydro"/>
</dbReference>
<accession>A0ABS5RP74</accession>
<feature type="domain" description="SGNH hydrolase-type esterase" evidence="1">
    <location>
        <begin position="7"/>
        <end position="241"/>
    </location>
</feature>
<evidence type="ECO:0000313" key="3">
    <source>
        <dbReference type="Proteomes" id="UP001519535"/>
    </source>
</evidence>
<dbReference type="Pfam" id="PF13472">
    <property type="entry name" value="Lipase_GDSL_2"/>
    <property type="match status" value="1"/>
</dbReference>
<dbReference type="RefSeq" id="WP_214094170.1">
    <property type="nucleotide sequence ID" value="NZ_JAHCLR010000040.1"/>
</dbReference>
<gene>
    <name evidence="2" type="ORF">KIH27_17130</name>
</gene>
<dbReference type="Gene3D" id="3.40.50.1110">
    <property type="entry name" value="SGNH hydrolase"/>
    <property type="match status" value="1"/>
</dbReference>
<organism evidence="2 3">
    <name type="scientific">Mycolicibacter acidiphilus</name>
    <dbReference type="NCBI Taxonomy" id="2835306"/>
    <lineage>
        <taxon>Bacteria</taxon>
        <taxon>Bacillati</taxon>
        <taxon>Actinomycetota</taxon>
        <taxon>Actinomycetes</taxon>
        <taxon>Mycobacteriales</taxon>
        <taxon>Mycobacteriaceae</taxon>
        <taxon>Mycolicibacter</taxon>
    </lineage>
</organism>
<proteinExistence type="predicted"/>
<protein>
    <submittedName>
        <fullName evidence="2">SGNH/GDSL hydrolase family protein</fullName>
    </submittedName>
</protein>
<evidence type="ECO:0000259" key="1">
    <source>
        <dbReference type="Pfam" id="PF13472"/>
    </source>
</evidence>
<dbReference type="PANTHER" id="PTHR37981">
    <property type="entry name" value="LIPASE 2"/>
    <property type="match status" value="1"/>
</dbReference>
<comment type="caution">
    <text evidence="2">The sequence shown here is derived from an EMBL/GenBank/DDBJ whole genome shotgun (WGS) entry which is preliminary data.</text>
</comment>
<dbReference type="GO" id="GO:0016787">
    <property type="term" value="F:hydrolase activity"/>
    <property type="evidence" value="ECO:0007669"/>
    <property type="project" value="UniProtKB-KW"/>
</dbReference>
<dbReference type="Proteomes" id="UP001519535">
    <property type="component" value="Unassembled WGS sequence"/>
</dbReference>
<evidence type="ECO:0000313" key="2">
    <source>
        <dbReference type="EMBL" id="MBS9535311.1"/>
    </source>
</evidence>
<dbReference type="PANTHER" id="PTHR37981:SF1">
    <property type="entry name" value="SGNH HYDROLASE-TYPE ESTERASE DOMAIN-CONTAINING PROTEIN"/>
    <property type="match status" value="1"/>
</dbReference>
<dbReference type="SUPFAM" id="SSF52266">
    <property type="entry name" value="SGNH hydrolase"/>
    <property type="match status" value="1"/>
</dbReference>
<keyword evidence="2" id="KW-0378">Hydrolase</keyword>